<reference evidence="2 3" key="1">
    <citation type="submission" date="2016-10" db="EMBL/GenBank/DDBJ databases">
        <authorList>
            <person name="de Groot N.N."/>
        </authorList>
    </citation>
    <scope>NUCLEOTIDE SEQUENCE [LARGE SCALE GENOMIC DNA]</scope>
    <source>
        <strain evidence="2 3">DSM 29433</strain>
    </source>
</reference>
<organism evidence="2 3">
    <name type="scientific">Yoonia litorea</name>
    <dbReference type="NCBI Taxonomy" id="1123755"/>
    <lineage>
        <taxon>Bacteria</taxon>
        <taxon>Pseudomonadati</taxon>
        <taxon>Pseudomonadota</taxon>
        <taxon>Alphaproteobacteria</taxon>
        <taxon>Rhodobacterales</taxon>
        <taxon>Paracoccaceae</taxon>
        <taxon>Yoonia</taxon>
    </lineage>
</organism>
<proteinExistence type="predicted"/>
<evidence type="ECO:0000313" key="2">
    <source>
        <dbReference type="EMBL" id="SFS11634.1"/>
    </source>
</evidence>
<keyword evidence="1" id="KW-0732">Signal</keyword>
<evidence type="ECO:0000313" key="3">
    <source>
        <dbReference type="Proteomes" id="UP000198926"/>
    </source>
</evidence>
<name>A0A1I6M7G4_9RHOB</name>
<sequence>MKKKMSMITLAATLCASTALATDGTSLQVAISDEHGPYVEAGNGLPVYMFDTRIGAGDGQTPLDSCNARCLGEWPLVTVDGDLVVDDEMDSQLAATVMWEGEEVAIYNSNALFYFYRDTAEGEPIGHGIRSFGGRWYLIAPDGTAISTD</sequence>
<gene>
    <name evidence="2" type="ORF">SAMN05444714_1336</name>
</gene>
<feature type="chain" id="PRO_5011459577" evidence="1">
    <location>
        <begin position="22"/>
        <end position="149"/>
    </location>
</feature>
<accession>A0A1I6M7G4</accession>
<protein>
    <submittedName>
        <fullName evidence="2">Predicted lipoprotein with conserved Yx(FWY)xxD motif</fullName>
    </submittedName>
</protein>
<evidence type="ECO:0000256" key="1">
    <source>
        <dbReference type="SAM" id="SignalP"/>
    </source>
</evidence>
<dbReference type="Proteomes" id="UP000198926">
    <property type="component" value="Unassembled WGS sequence"/>
</dbReference>
<keyword evidence="2" id="KW-0449">Lipoprotein</keyword>
<dbReference type="STRING" id="1123755.SAMN05444714_1336"/>
<dbReference type="EMBL" id="FOZM01000001">
    <property type="protein sequence ID" value="SFS11634.1"/>
    <property type="molecule type" value="Genomic_DNA"/>
</dbReference>
<keyword evidence="3" id="KW-1185">Reference proteome</keyword>
<dbReference type="AlphaFoldDB" id="A0A1I6M7G4"/>
<feature type="signal peptide" evidence="1">
    <location>
        <begin position="1"/>
        <end position="21"/>
    </location>
</feature>